<feature type="domain" description="DUF6879" evidence="1">
    <location>
        <begin position="7"/>
        <end position="166"/>
    </location>
</feature>
<dbReference type="AlphaFoldDB" id="A0A4R2Q7G6"/>
<gene>
    <name evidence="2" type="ORF">EV191_1202</name>
</gene>
<name>A0A4R2Q7G6_9PSEU</name>
<sequence>MLLSGEEIGKLFDNFQRSAFRMETQPVYTMEAEQDEIRQFLAGEPIPRGFNAGWHNEVRGNVAAGKTMTRLKVVRRPFTDYTRFLFAWAIPGNIEAGEDYRILDLTDTELDIPSQDFWLFDEETVALLHFNDDGTLQSRELAENVAPYLEWRDIALRESVPFGDYHPDE</sequence>
<protein>
    <recommendedName>
        <fullName evidence="1">DUF6879 domain-containing protein</fullName>
    </recommendedName>
</protein>
<proteinExistence type="predicted"/>
<keyword evidence="3" id="KW-1185">Reference proteome</keyword>
<evidence type="ECO:0000313" key="2">
    <source>
        <dbReference type="EMBL" id="TCP43848.1"/>
    </source>
</evidence>
<dbReference type="EMBL" id="SLXQ01000020">
    <property type="protein sequence ID" value="TCP43848.1"/>
    <property type="molecule type" value="Genomic_DNA"/>
</dbReference>
<organism evidence="2 3">
    <name type="scientific">Tamaricihabitans halophyticus</name>
    <dbReference type="NCBI Taxonomy" id="1262583"/>
    <lineage>
        <taxon>Bacteria</taxon>
        <taxon>Bacillati</taxon>
        <taxon>Actinomycetota</taxon>
        <taxon>Actinomycetes</taxon>
        <taxon>Pseudonocardiales</taxon>
        <taxon>Pseudonocardiaceae</taxon>
        <taxon>Tamaricihabitans</taxon>
    </lineage>
</organism>
<accession>A0A4R2Q7G6</accession>
<dbReference type="Proteomes" id="UP000294911">
    <property type="component" value="Unassembled WGS sequence"/>
</dbReference>
<comment type="caution">
    <text evidence="2">The sequence shown here is derived from an EMBL/GenBank/DDBJ whole genome shotgun (WGS) entry which is preliminary data.</text>
</comment>
<dbReference type="InterPro" id="IPR049244">
    <property type="entry name" value="DUF6879"/>
</dbReference>
<reference evidence="2 3" key="1">
    <citation type="submission" date="2019-03" db="EMBL/GenBank/DDBJ databases">
        <title>Genomic Encyclopedia of Type Strains, Phase IV (KMG-IV): sequencing the most valuable type-strain genomes for metagenomic binning, comparative biology and taxonomic classification.</title>
        <authorList>
            <person name="Goeker M."/>
        </authorList>
    </citation>
    <scope>NUCLEOTIDE SEQUENCE [LARGE SCALE GENOMIC DNA]</scope>
    <source>
        <strain evidence="2 3">DSM 45765</strain>
    </source>
</reference>
<dbReference type="Pfam" id="PF21806">
    <property type="entry name" value="DUF6879"/>
    <property type="match status" value="1"/>
</dbReference>
<dbReference type="RefSeq" id="WP_243659257.1">
    <property type="nucleotide sequence ID" value="NZ_SLXQ01000020.1"/>
</dbReference>
<evidence type="ECO:0000259" key="1">
    <source>
        <dbReference type="Pfam" id="PF21806"/>
    </source>
</evidence>
<evidence type="ECO:0000313" key="3">
    <source>
        <dbReference type="Proteomes" id="UP000294911"/>
    </source>
</evidence>